<reference evidence="3" key="2">
    <citation type="submission" date="2023-04" db="EMBL/GenBank/DDBJ databases">
        <authorList>
            <person name="Bu L."/>
            <person name="Lu L."/>
            <person name="Laidemitt M.R."/>
            <person name="Zhang S.M."/>
            <person name="Mutuku M."/>
            <person name="Mkoji G."/>
            <person name="Steinauer M."/>
            <person name="Loker E.S."/>
        </authorList>
    </citation>
    <scope>NUCLEOTIDE SEQUENCE</scope>
    <source>
        <strain evidence="3">KasaAsao</strain>
        <tissue evidence="3">Whole Snail</tissue>
    </source>
</reference>
<keyword evidence="4" id="KW-1185">Reference proteome</keyword>
<dbReference type="EMBL" id="JASAOG010000013">
    <property type="protein sequence ID" value="KAK0065470.1"/>
    <property type="molecule type" value="Genomic_DNA"/>
</dbReference>
<gene>
    <name evidence="3" type="ORF">Bpfe_004903</name>
</gene>
<keyword evidence="2" id="KW-0732">Signal</keyword>
<feature type="region of interest" description="Disordered" evidence="1">
    <location>
        <begin position="207"/>
        <end position="230"/>
    </location>
</feature>
<organism evidence="3 4">
    <name type="scientific">Biomphalaria pfeifferi</name>
    <name type="common">Bloodfluke planorb</name>
    <name type="synonym">Freshwater snail</name>
    <dbReference type="NCBI Taxonomy" id="112525"/>
    <lineage>
        <taxon>Eukaryota</taxon>
        <taxon>Metazoa</taxon>
        <taxon>Spiralia</taxon>
        <taxon>Lophotrochozoa</taxon>
        <taxon>Mollusca</taxon>
        <taxon>Gastropoda</taxon>
        <taxon>Heterobranchia</taxon>
        <taxon>Euthyneura</taxon>
        <taxon>Panpulmonata</taxon>
        <taxon>Hygrophila</taxon>
        <taxon>Lymnaeoidea</taxon>
        <taxon>Planorbidae</taxon>
        <taxon>Biomphalaria</taxon>
    </lineage>
</organism>
<evidence type="ECO:0000313" key="4">
    <source>
        <dbReference type="Proteomes" id="UP001233172"/>
    </source>
</evidence>
<protein>
    <submittedName>
        <fullName evidence="3">Uncharacterized protein</fullName>
    </submittedName>
</protein>
<comment type="caution">
    <text evidence="3">The sequence shown here is derived from an EMBL/GenBank/DDBJ whole genome shotgun (WGS) entry which is preliminary data.</text>
</comment>
<sequence length="290" mass="34422">MLVTWSFLMIYFTLTCGDVLTKVENRDQILRFLYLMTGLASGDMYESKIQETLRFHQIILPIEIPLFYPNVTLLYEEGYFDELMMRQVVVLRDGHDGFIYGTAYNFTGMDKYRFGEFNVSVFQDLKPEDYLTSPDCDWIVQELFKNVFYSVWPYCQKIMNNYLPAYFSAWSCGTTALFIKDDPEYRDHAKPIVYYTRESFQTRNINKEHQQGTSTRNINKEHQQRTSTKNINKRRNQPVFCIFQHSQAFIENNKNKWCNVDKFLMNEGQGSTSTFMLMRDTTCSFEQIKV</sequence>
<evidence type="ECO:0000256" key="1">
    <source>
        <dbReference type="SAM" id="MobiDB-lite"/>
    </source>
</evidence>
<name>A0AAD8C3E6_BIOPF</name>
<proteinExistence type="predicted"/>
<evidence type="ECO:0000256" key="2">
    <source>
        <dbReference type="SAM" id="SignalP"/>
    </source>
</evidence>
<accession>A0AAD8C3E6</accession>
<reference evidence="3" key="1">
    <citation type="journal article" date="2023" name="PLoS Negl. Trop. Dis.">
        <title>A genome sequence for Biomphalaria pfeifferi, the major vector snail for the human-infecting parasite Schistosoma mansoni.</title>
        <authorList>
            <person name="Bu L."/>
            <person name="Lu L."/>
            <person name="Laidemitt M.R."/>
            <person name="Zhang S.M."/>
            <person name="Mutuku M."/>
            <person name="Mkoji G."/>
            <person name="Steinauer M."/>
            <person name="Loker E.S."/>
        </authorList>
    </citation>
    <scope>NUCLEOTIDE SEQUENCE</scope>
    <source>
        <strain evidence="3">KasaAsao</strain>
    </source>
</reference>
<dbReference type="Proteomes" id="UP001233172">
    <property type="component" value="Unassembled WGS sequence"/>
</dbReference>
<feature type="chain" id="PRO_5041963684" evidence="2">
    <location>
        <begin position="18"/>
        <end position="290"/>
    </location>
</feature>
<dbReference type="AlphaFoldDB" id="A0AAD8C3E6"/>
<feature type="signal peptide" evidence="2">
    <location>
        <begin position="1"/>
        <end position="17"/>
    </location>
</feature>
<evidence type="ECO:0000313" key="3">
    <source>
        <dbReference type="EMBL" id="KAK0065470.1"/>
    </source>
</evidence>